<evidence type="ECO:0000256" key="1">
    <source>
        <dbReference type="ARBA" id="ARBA00001947"/>
    </source>
</evidence>
<evidence type="ECO:0000256" key="6">
    <source>
        <dbReference type="ARBA" id="ARBA00022801"/>
    </source>
</evidence>
<organism evidence="13 14">
    <name type="scientific">Actinoalloteichus hoggarensis</name>
    <dbReference type="NCBI Taxonomy" id="1470176"/>
    <lineage>
        <taxon>Bacteria</taxon>
        <taxon>Bacillati</taxon>
        <taxon>Actinomycetota</taxon>
        <taxon>Actinomycetes</taxon>
        <taxon>Pseudonocardiales</taxon>
        <taxon>Pseudonocardiaceae</taxon>
        <taxon>Actinoalloteichus</taxon>
    </lineage>
</organism>
<dbReference type="InterPro" id="IPR050083">
    <property type="entry name" value="HtpX_protease"/>
</dbReference>
<proteinExistence type="predicted"/>
<evidence type="ECO:0000256" key="12">
    <source>
        <dbReference type="SAM" id="Phobius"/>
    </source>
</evidence>
<keyword evidence="10 12" id="KW-0472">Membrane</keyword>
<dbReference type="PANTHER" id="PTHR43221">
    <property type="entry name" value="PROTEASE HTPX"/>
    <property type="match status" value="1"/>
</dbReference>
<evidence type="ECO:0000256" key="5">
    <source>
        <dbReference type="ARBA" id="ARBA00022723"/>
    </source>
</evidence>
<evidence type="ECO:0000256" key="4">
    <source>
        <dbReference type="ARBA" id="ARBA00022692"/>
    </source>
</evidence>
<evidence type="ECO:0000313" key="14">
    <source>
        <dbReference type="Proteomes" id="UP000204221"/>
    </source>
</evidence>
<evidence type="ECO:0000256" key="3">
    <source>
        <dbReference type="ARBA" id="ARBA00022670"/>
    </source>
</evidence>
<feature type="transmembrane region" description="Helical" evidence="12">
    <location>
        <begin position="485"/>
        <end position="506"/>
    </location>
</feature>
<keyword evidence="13" id="KW-0346">Stress response</keyword>
<dbReference type="PANTHER" id="PTHR43221:SF2">
    <property type="entry name" value="PROTEASE HTPX HOMOLOG"/>
    <property type="match status" value="1"/>
</dbReference>
<dbReference type="GO" id="GO:0004222">
    <property type="term" value="F:metalloendopeptidase activity"/>
    <property type="evidence" value="ECO:0007669"/>
    <property type="project" value="InterPro"/>
</dbReference>
<keyword evidence="9" id="KW-0482">Metalloprotease</keyword>
<keyword evidence="5" id="KW-0479">Metal-binding</keyword>
<feature type="compositionally biased region" description="Low complexity" evidence="11">
    <location>
        <begin position="127"/>
        <end position="179"/>
    </location>
</feature>
<evidence type="ECO:0000256" key="10">
    <source>
        <dbReference type="ARBA" id="ARBA00023136"/>
    </source>
</evidence>
<dbReference type="EMBL" id="CP022521">
    <property type="protein sequence ID" value="ASO22237.1"/>
    <property type="molecule type" value="Genomic_DNA"/>
</dbReference>
<comment type="cofactor">
    <cofactor evidence="1">
        <name>Zn(2+)</name>
        <dbReference type="ChEBI" id="CHEBI:29105"/>
    </cofactor>
</comment>
<dbReference type="Pfam" id="PF01435">
    <property type="entry name" value="Peptidase_M48"/>
    <property type="match status" value="1"/>
</dbReference>
<name>A0A221WA93_9PSEU</name>
<keyword evidence="3" id="KW-0645">Protease</keyword>
<evidence type="ECO:0000256" key="7">
    <source>
        <dbReference type="ARBA" id="ARBA00022833"/>
    </source>
</evidence>
<dbReference type="Gene3D" id="3.30.2010.10">
    <property type="entry name" value="Metalloproteases ('zincins'), catalytic domain"/>
    <property type="match status" value="1"/>
</dbReference>
<accession>A0A221WA93</accession>
<keyword evidence="4 12" id="KW-0812">Transmembrane</keyword>
<evidence type="ECO:0000256" key="9">
    <source>
        <dbReference type="ARBA" id="ARBA00023049"/>
    </source>
</evidence>
<feature type="transmembrane region" description="Helical" evidence="12">
    <location>
        <begin position="518"/>
        <end position="549"/>
    </location>
</feature>
<gene>
    <name evidence="13" type="ORF">AHOG_23135</name>
</gene>
<feature type="region of interest" description="Disordered" evidence="11">
    <location>
        <begin position="1"/>
        <end position="319"/>
    </location>
</feature>
<evidence type="ECO:0000256" key="11">
    <source>
        <dbReference type="SAM" id="MobiDB-lite"/>
    </source>
</evidence>
<sequence>MHTPLGPPPDDSAAPTPDSVGPDQAGPRPVSAGPDADLFPAAAHPDDSLPDIAEGGGRAGAAHSDPDKGDADPRTSTAALSPDTAAASSRPTASAHVTRTATATTETEAVGPTADVVIADPPRRSMPPATADVPPATEAAASATTVATPERWEAGTGRTATPATTSPAASAAPAAATARIVPADTPRPAQDESAPRPRHAGAVREGPTTGPATAAPDATGEPRRRTFEADALPADVVTLGDGHAERAAPDRTRRPGHHDTDEALGDDRPDRGVFEIPADRATRRRDDTGSAEPPRAGRPRATGPRRPLPPSLPTAGDASVPRSRVDVSAWLGALLSLPWTLSSLGLLLVVGALLGDHVWAPLTWLVPVSWLLSASVIFLPGCESLLARISLNSRPPTEGERRVLEPIWDSVLDDVVADPRRFQLWVQDVPELNAAAAGGRIVIVTKGALRLPAHTLAAVLAHELGHHLGGHSLILRLHGWYSIPIRLFLALTVGIARLVGAIGNAITRTGSAVGMALALIALVAGLAFAIYLSPILLLVPVASVLLAAASRLSEIRADRMAARLGYGPALIEVLTQWMRDGHAANRTPPGLRARLFASHPSHSRRIRKLEEYLGR</sequence>
<protein>
    <submittedName>
        <fullName evidence="13">Heat shock protein HtpX</fullName>
    </submittedName>
</protein>
<dbReference type="KEGG" id="ahg:AHOG_23135"/>
<feature type="compositionally biased region" description="Basic and acidic residues" evidence="11">
    <location>
        <begin position="242"/>
        <end position="288"/>
    </location>
</feature>
<feature type="compositionally biased region" description="Low complexity" evidence="11">
    <location>
        <begin position="81"/>
        <end position="114"/>
    </location>
</feature>
<dbReference type="GO" id="GO:0046872">
    <property type="term" value="F:metal ion binding"/>
    <property type="evidence" value="ECO:0007669"/>
    <property type="project" value="UniProtKB-KW"/>
</dbReference>
<evidence type="ECO:0000256" key="8">
    <source>
        <dbReference type="ARBA" id="ARBA00022989"/>
    </source>
</evidence>
<evidence type="ECO:0000313" key="13">
    <source>
        <dbReference type="EMBL" id="ASO22237.1"/>
    </source>
</evidence>
<feature type="compositionally biased region" description="Low complexity" evidence="11">
    <location>
        <begin position="205"/>
        <end position="219"/>
    </location>
</feature>
<feature type="compositionally biased region" description="Pro residues" evidence="11">
    <location>
        <begin position="1"/>
        <end position="10"/>
    </location>
</feature>
<feature type="compositionally biased region" description="Basic and acidic residues" evidence="11">
    <location>
        <begin position="64"/>
        <end position="73"/>
    </location>
</feature>
<keyword evidence="6" id="KW-0378">Hydrolase</keyword>
<reference evidence="13 14" key="1">
    <citation type="submission" date="2017-07" db="EMBL/GenBank/DDBJ databases">
        <title>Complete genome sequence of Actinoalloteichus hoggarensis DSM 45943, type strain of Actinoalloteichus hoggarensis.</title>
        <authorList>
            <person name="Ruckert C."/>
            <person name="Nouioui I."/>
            <person name="Willmese J."/>
            <person name="van Wezel G."/>
            <person name="Klenk H.-P."/>
            <person name="Kalinowski J."/>
            <person name="Zotchev S.B."/>
        </authorList>
    </citation>
    <scope>NUCLEOTIDE SEQUENCE [LARGE SCALE GENOMIC DNA]</scope>
    <source>
        <strain evidence="13 14">DSM 45943</strain>
    </source>
</reference>
<dbReference type="RefSeq" id="WP_245856406.1">
    <property type="nucleotide sequence ID" value="NZ_CP022521.1"/>
</dbReference>
<keyword evidence="8 12" id="KW-1133">Transmembrane helix</keyword>
<dbReference type="Proteomes" id="UP000204221">
    <property type="component" value="Chromosome"/>
</dbReference>
<evidence type="ECO:0000256" key="2">
    <source>
        <dbReference type="ARBA" id="ARBA00022475"/>
    </source>
</evidence>
<keyword evidence="2" id="KW-1003">Cell membrane</keyword>
<dbReference type="AlphaFoldDB" id="A0A221WA93"/>
<keyword evidence="7" id="KW-0862">Zinc</keyword>
<keyword evidence="14" id="KW-1185">Reference proteome</keyword>
<dbReference type="InterPro" id="IPR001915">
    <property type="entry name" value="Peptidase_M48"/>
</dbReference>
<dbReference type="GO" id="GO:0006508">
    <property type="term" value="P:proteolysis"/>
    <property type="evidence" value="ECO:0007669"/>
    <property type="project" value="UniProtKB-KW"/>
</dbReference>